<reference evidence="1 2" key="4">
    <citation type="journal article" date="2011" name="BMC Genomics">
        <title>RNA-Seq improves annotation of protein-coding genes in the cucumber genome.</title>
        <authorList>
            <person name="Li Z."/>
            <person name="Zhang Z."/>
            <person name="Yan P."/>
            <person name="Huang S."/>
            <person name="Fei Z."/>
            <person name="Lin K."/>
        </authorList>
    </citation>
    <scope>NUCLEOTIDE SEQUENCE [LARGE SCALE GENOMIC DNA]</scope>
    <source>
        <strain evidence="2">cv. 9930</strain>
    </source>
</reference>
<keyword evidence="2" id="KW-1185">Reference proteome</keyword>
<reference evidence="1 2" key="3">
    <citation type="journal article" date="2010" name="BMC Genomics">
        <title>Transcriptome sequencing and comparative analysis of cucumber flowers with different sex types.</title>
        <authorList>
            <person name="Guo S."/>
            <person name="Zheng Y."/>
            <person name="Joung J.G."/>
            <person name="Liu S."/>
            <person name="Zhang Z."/>
            <person name="Crasta O.R."/>
            <person name="Sobral B.W."/>
            <person name="Xu Y."/>
            <person name="Huang S."/>
            <person name="Fei Z."/>
        </authorList>
    </citation>
    <scope>NUCLEOTIDE SEQUENCE [LARGE SCALE GENOMIC DNA]</scope>
    <source>
        <strain evidence="2">cv. 9930</strain>
    </source>
</reference>
<reference evidence="1 2" key="1">
    <citation type="journal article" date="2009" name="Nat. Genet.">
        <title>The genome of the cucumber, Cucumis sativus L.</title>
        <authorList>
            <person name="Huang S."/>
            <person name="Li R."/>
            <person name="Zhang Z."/>
            <person name="Li L."/>
            <person name="Gu X."/>
            <person name="Fan W."/>
            <person name="Lucas W.J."/>
            <person name="Wang X."/>
            <person name="Xie B."/>
            <person name="Ni P."/>
            <person name="Ren Y."/>
            <person name="Zhu H."/>
            <person name="Li J."/>
            <person name="Lin K."/>
            <person name="Jin W."/>
            <person name="Fei Z."/>
            <person name="Li G."/>
            <person name="Staub J."/>
            <person name="Kilian A."/>
            <person name="van der Vossen E.A."/>
            <person name="Wu Y."/>
            <person name="Guo J."/>
            <person name="He J."/>
            <person name="Jia Z."/>
            <person name="Ren Y."/>
            <person name="Tian G."/>
            <person name="Lu Y."/>
            <person name="Ruan J."/>
            <person name="Qian W."/>
            <person name="Wang M."/>
            <person name="Huang Q."/>
            <person name="Li B."/>
            <person name="Xuan Z."/>
            <person name="Cao J."/>
            <person name="Asan"/>
            <person name="Wu Z."/>
            <person name="Zhang J."/>
            <person name="Cai Q."/>
            <person name="Bai Y."/>
            <person name="Zhao B."/>
            <person name="Han Y."/>
            <person name="Li Y."/>
            <person name="Li X."/>
            <person name="Wang S."/>
            <person name="Shi Q."/>
            <person name="Liu S."/>
            <person name="Cho W.K."/>
            <person name="Kim J.Y."/>
            <person name="Xu Y."/>
            <person name="Heller-Uszynska K."/>
            <person name="Miao H."/>
            <person name="Cheng Z."/>
            <person name="Zhang S."/>
            <person name="Wu J."/>
            <person name="Yang Y."/>
            <person name="Kang H."/>
            <person name="Li M."/>
            <person name="Liang H."/>
            <person name="Ren X."/>
            <person name="Shi Z."/>
            <person name="Wen M."/>
            <person name="Jian M."/>
            <person name="Yang H."/>
            <person name="Zhang G."/>
            <person name="Yang Z."/>
            <person name="Chen R."/>
            <person name="Liu S."/>
            <person name="Li J."/>
            <person name="Ma L."/>
            <person name="Liu H."/>
            <person name="Zhou Y."/>
            <person name="Zhao J."/>
            <person name="Fang X."/>
            <person name="Li G."/>
            <person name="Fang L."/>
            <person name="Li Y."/>
            <person name="Liu D."/>
            <person name="Zheng H."/>
            <person name="Zhang Y."/>
            <person name="Qin N."/>
            <person name="Li Z."/>
            <person name="Yang G."/>
            <person name="Yang S."/>
            <person name="Bolund L."/>
            <person name="Kristiansen K."/>
            <person name="Zheng H."/>
            <person name="Li S."/>
            <person name="Zhang X."/>
            <person name="Yang H."/>
            <person name="Wang J."/>
            <person name="Sun R."/>
            <person name="Zhang B."/>
            <person name="Jiang S."/>
            <person name="Wang J."/>
            <person name="Du Y."/>
            <person name="Li S."/>
        </authorList>
    </citation>
    <scope>NUCLEOTIDE SEQUENCE [LARGE SCALE GENOMIC DNA]</scope>
    <source>
        <strain evidence="2">cv. 9930</strain>
    </source>
</reference>
<gene>
    <name evidence="1" type="ORF">Csa_6G337010</name>
</gene>
<name>A0A0A0KGF0_CUCSA</name>
<accession>A0A0A0KGF0</accession>
<evidence type="ECO:0000313" key="1">
    <source>
        <dbReference type="EMBL" id="KGN47467.1"/>
    </source>
</evidence>
<evidence type="ECO:0000313" key="2">
    <source>
        <dbReference type="Proteomes" id="UP000029981"/>
    </source>
</evidence>
<protein>
    <submittedName>
        <fullName evidence="1">Uncharacterized protein</fullName>
    </submittedName>
</protein>
<sequence length="89" mass="9117">MNGNGCDLKLSLFLAGGGGGLNLYLFLVGNGGGLNLCLFLAGDGGGLNLYLAGGGATWLQTRRGSDSGGGLYSRRVWWMKMGGCNVQSI</sequence>
<dbReference type="Proteomes" id="UP000029981">
    <property type="component" value="Chromosome 6"/>
</dbReference>
<proteinExistence type="predicted"/>
<dbReference type="Gramene" id="KGN47467">
    <property type="protein sequence ID" value="KGN47467"/>
    <property type="gene ID" value="Csa_6G337010"/>
</dbReference>
<dbReference type="AlphaFoldDB" id="A0A0A0KGF0"/>
<organism evidence="1 2">
    <name type="scientific">Cucumis sativus</name>
    <name type="common">Cucumber</name>
    <dbReference type="NCBI Taxonomy" id="3659"/>
    <lineage>
        <taxon>Eukaryota</taxon>
        <taxon>Viridiplantae</taxon>
        <taxon>Streptophyta</taxon>
        <taxon>Embryophyta</taxon>
        <taxon>Tracheophyta</taxon>
        <taxon>Spermatophyta</taxon>
        <taxon>Magnoliopsida</taxon>
        <taxon>eudicotyledons</taxon>
        <taxon>Gunneridae</taxon>
        <taxon>Pentapetalae</taxon>
        <taxon>rosids</taxon>
        <taxon>fabids</taxon>
        <taxon>Cucurbitales</taxon>
        <taxon>Cucurbitaceae</taxon>
        <taxon>Benincaseae</taxon>
        <taxon>Cucumis</taxon>
    </lineage>
</organism>
<dbReference type="EMBL" id="CM002927">
    <property type="protein sequence ID" value="KGN47467.1"/>
    <property type="molecule type" value="Genomic_DNA"/>
</dbReference>
<reference evidence="1 2" key="2">
    <citation type="journal article" date="2009" name="PLoS ONE">
        <title>An integrated genetic and cytogenetic map of the cucumber genome.</title>
        <authorList>
            <person name="Ren Y."/>
            <person name="Zhang Z."/>
            <person name="Liu J."/>
            <person name="Staub J.E."/>
            <person name="Han Y."/>
            <person name="Cheng Z."/>
            <person name="Li X."/>
            <person name="Lu J."/>
            <person name="Miao H."/>
            <person name="Kang H."/>
            <person name="Xie B."/>
            <person name="Gu X."/>
            <person name="Wang X."/>
            <person name="Du Y."/>
            <person name="Jin W."/>
            <person name="Huang S."/>
        </authorList>
    </citation>
    <scope>NUCLEOTIDE SEQUENCE [LARGE SCALE GENOMIC DNA]</scope>
    <source>
        <strain evidence="2">cv. 9930</strain>
    </source>
</reference>